<name>A0A0S3EZM3_9SPHN</name>
<dbReference type="Proteomes" id="UP000056968">
    <property type="component" value="Chromosome"/>
</dbReference>
<dbReference type="KEGG" id="sbd:ATN00_11775"/>
<organism evidence="2 3">
    <name type="scientific">Sphingobium baderi</name>
    <dbReference type="NCBI Taxonomy" id="1332080"/>
    <lineage>
        <taxon>Bacteria</taxon>
        <taxon>Pseudomonadati</taxon>
        <taxon>Pseudomonadota</taxon>
        <taxon>Alphaproteobacteria</taxon>
        <taxon>Sphingomonadales</taxon>
        <taxon>Sphingomonadaceae</taxon>
        <taxon>Sphingobium</taxon>
    </lineage>
</organism>
<evidence type="ECO:0000313" key="2">
    <source>
        <dbReference type="EMBL" id="ALR20874.1"/>
    </source>
</evidence>
<dbReference type="EMBL" id="CP013264">
    <property type="protein sequence ID" value="ALR20874.1"/>
    <property type="molecule type" value="Genomic_DNA"/>
</dbReference>
<proteinExistence type="predicted"/>
<dbReference type="AlphaFoldDB" id="A0A0S3EZM3"/>
<gene>
    <name evidence="2" type="ORF">ATN00_11775</name>
</gene>
<sequence length="110" mass="12308">MEQRALIERLARHLSADQPDRWTDRLEDAASILAILKEPDAAMMEAGAGEIWRSMIEAALRQRWQAAPTREKAHPELPAGADEEGELTLSEKAVGGDPADWIHLQKSREK</sequence>
<protein>
    <submittedName>
        <fullName evidence="2">Uncharacterized protein</fullName>
    </submittedName>
</protein>
<dbReference type="OrthoDB" id="7474359at2"/>
<dbReference type="STRING" id="1332080.ATN00_11775"/>
<accession>A0A0S3EZM3</accession>
<reference evidence="2 3" key="1">
    <citation type="submission" date="2015-11" db="EMBL/GenBank/DDBJ databases">
        <title>A Two-component Flavoprotein Monooxygenase System MeaXY Responsible for para-Hydroxylation of 2-Methyl-6-ethylaniline and 2,6-Diethylaniline in Sphingobium baderi DE-13.</title>
        <authorList>
            <person name="Cheng M."/>
            <person name="Meng Q."/>
            <person name="Yang Y."/>
            <person name="Chu C."/>
            <person name="Yan X."/>
            <person name="He J."/>
            <person name="Li S."/>
        </authorList>
    </citation>
    <scope>NUCLEOTIDE SEQUENCE [LARGE SCALE GENOMIC DNA]</scope>
    <source>
        <strain evidence="2 3">DE-13</strain>
    </source>
</reference>
<evidence type="ECO:0000313" key="3">
    <source>
        <dbReference type="Proteomes" id="UP000056968"/>
    </source>
</evidence>
<keyword evidence="3" id="KW-1185">Reference proteome</keyword>
<feature type="region of interest" description="Disordered" evidence="1">
    <location>
        <begin position="66"/>
        <end position="110"/>
    </location>
</feature>
<evidence type="ECO:0000256" key="1">
    <source>
        <dbReference type="SAM" id="MobiDB-lite"/>
    </source>
</evidence>